<dbReference type="InterPro" id="IPR003660">
    <property type="entry name" value="HAMP_dom"/>
</dbReference>
<dbReference type="SMART" id="SM00304">
    <property type="entry name" value="HAMP"/>
    <property type="match status" value="1"/>
</dbReference>
<name>A0A3M8C1G9_9BACL</name>
<dbReference type="SUPFAM" id="SSF58104">
    <property type="entry name" value="Methyl-accepting chemotaxis protein (MCP) signaling domain"/>
    <property type="match status" value="1"/>
</dbReference>
<dbReference type="InterPro" id="IPR029151">
    <property type="entry name" value="Sensor-like_sf"/>
</dbReference>
<dbReference type="SMART" id="SM00283">
    <property type="entry name" value="MA"/>
    <property type="match status" value="1"/>
</dbReference>
<comment type="caution">
    <text evidence="13">The sequence shown here is derived from an EMBL/GenBank/DDBJ whole genome shotgun (WGS) entry which is preliminary data.</text>
</comment>
<feature type="domain" description="HAMP" evidence="12">
    <location>
        <begin position="303"/>
        <end position="355"/>
    </location>
</feature>
<dbReference type="Pfam" id="PF00015">
    <property type="entry name" value="MCPsignal"/>
    <property type="match status" value="1"/>
</dbReference>
<comment type="similarity">
    <text evidence="8">Belongs to the methyl-accepting chemotaxis (MCP) protein family.</text>
</comment>
<evidence type="ECO:0000259" key="12">
    <source>
        <dbReference type="PROSITE" id="PS50885"/>
    </source>
</evidence>
<evidence type="ECO:0000256" key="1">
    <source>
        <dbReference type="ARBA" id="ARBA00004651"/>
    </source>
</evidence>
<dbReference type="Gene3D" id="1.10.287.950">
    <property type="entry name" value="Methyl-accepting chemotaxis protein"/>
    <property type="match status" value="1"/>
</dbReference>
<dbReference type="GO" id="GO:0006935">
    <property type="term" value="P:chemotaxis"/>
    <property type="evidence" value="ECO:0007669"/>
    <property type="project" value="UniProtKB-KW"/>
</dbReference>
<protein>
    <submittedName>
        <fullName evidence="13">Methyl-accepting chemotaxis protein</fullName>
    </submittedName>
</protein>
<keyword evidence="14" id="KW-1185">Reference proteome</keyword>
<dbReference type="Pfam" id="PF02743">
    <property type="entry name" value="dCache_1"/>
    <property type="match status" value="1"/>
</dbReference>
<keyword evidence="7 9" id="KW-0807">Transducer</keyword>
<dbReference type="PANTHER" id="PTHR32089">
    <property type="entry name" value="METHYL-ACCEPTING CHEMOTAXIS PROTEIN MCPB"/>
    <property type="match status" value="1"/>
</dbReference>
<accession>A0A3M8C1G9</accession>
<dbReference type="FunFam" id="1.10.287.950:FF:000001">
    <property type="entry name" value="Methyl-accepting chemotaxis sensory transducer"/>
    <property type="match status" value="1"/>
</dbReference>
<dbReference type="Gene3D" id="3.30.450.20">
    <property type="entry name" value="PAS domain"/>
    <property type="match status" value="1"/>
</dbReference>
<dbReference type="GO" id="GO:0005886">
    <property type="term" value="C:plasma membrane"/>
    <property type="evidence" value="ECO:0007669"/>
    <property type="project" value="UniProtKB-SubCell"/>
</dbReference>
<evidence type="ECO:0000256" key="10">
    <source>
        <dbReference type="SAM" id="Phobius"/>
    </source>
</evidence>
<dbReference type="Proteomes" id="UP000282028">
    <property type="component" value="Unassembled WGS sequence"/>
</dbReference>
<evidence type="ECO:0000256" key="2">
    <source>
        <dbReference type="ARBA" id="ARBA00022475"/>
    </source>
</evidence>
<dbReference type="OrthoDB" id="2476080at2"/>
<dbReference type="CDD" id="cd06225">
    <property type="entry name" value="HAMP"/>
    <property type="match status" value="1"/>
</dbReference>
<evidence type="ECO:0000256" key="3">
    <source>
        <dbReference type="ARBA" id="ARBA00022500"/>
    </source>
</evidence>
<dbReference type="GO" id="GO:0007165">
    <property type="term" value="P:signal transduction"/>
    <property type="evidence" value="ECO:0007669"/>
    <property type="project" value="UniProtKB-KW"/>
</dbReference>
<keyword evidence="3" id="KW-0145">Chemotaxis</keyword>
<evidence type="ECO:0000256" key="7">
    <source>
        <dbReference type="ARBA" id="ARBA00023224"/>
    </source>
</evidence>
<keyword evidence="2" id="KW-1003">Cell membrane</keyword>
<sequence>MRKAIKSIRAKLVIWFMLIALLPLLALSTINYNQTSNELIQKQKDSFQSIVETKTQAMDQWLNYRKSEVELAAKTPTVQSLQAMSITPYLKVIQDQSNVYESVAVIGEDGLILADSTNTMVGLNLKDRQYFQKGMKGESSFSEILTSKGTGNRILNITSPIHSTDGKVVGVLAASINFESFIRTFMENENQNLFILLVDEVDRLQYSTLPELMGKTIDEAQLGEAYSTIVKDAKNTVGTQINGNSGMEYLISYAPITETGYSLIYNIPLDIVLASANAMQTNMILVMTVAAVLVIILAIIISGTISKPITKVIEQVKQIANGDLTNSVTVKGNDEIAQLGRHVQDMTDQLRELIGKVAQTSEQVAASAEELTASAEEASRATEQISSSAQQIAAGADQQVTNTDVSQKVVRKMSSEISQISLLSQNVTTLSDEAVETSANGNQVVVQSMEQMKHIEETTNRIAQTVNELGNKSTEIEEIISVITGIANQTNLLALNAAIEAARAGEHGRGFAVVADEVRKLAEQSGHAAEQISSIIQQIQQDIRISMTEMTEGLAAVQAGTQLTEQAGDSFSAISRSVSDVYSQIQKVTAAIKELQAGSDQMVTSIESVQSISQDFAGTTQEVAAASEEQNASMEEISATSMTLARMAEDLQESVNSFKL</sequence>
<proteinExistence type="inferred from homology"/>
<dbReference type="InterPro" id="IPR004089">
    <property type="entry name" value="MCPsignal_dom"/>
</dbReference>
<evidence type="ECO:0000256" key="8">
    <source>
        <dbReference type="ARBA" id="ARBA00029447"/>
    </source>
</evidence>
<keyword evidence="5 10" id="KW-1133">Transmembrane helix</keyword>
<dbReference type="SUPFAM" id="SSF103190">
    <property type="entry name" value="Sensory domain-like"/>
    <property type="match status" value="1"/>
</dbReference>
<evidence type="ECO:0000313" key="14">
    <source>
        <dbReference type="Proteomes" id="UP000282028"/>
    </source>
</evidence>
<dbReference type="PROSITE" id="PS50111">
    <property type="entry name" value="CHEMOTAXIS_TRANSDUC_2"/>
    <property type="match status" value="1"/>
</dbReference>
<evidence type="ECO:0000256" key="5">
    <source>
        <dbReference type="ARBA" id="ARBA00022989"/>
    </source>
</evidence>
<dbReference type="InterPro" id="IPR033479">
    <property type="entry name" value="dCache_1"/>
</dbReference>
<dbReference type="CDD" id="cd11386">
    <property type="entry name" value="MCP_signal"/>
    <property type="match status" value="1"/>
</dbReference>
<organism evidence="13 14">
    <name type="scientific">Brevibacillus invocatus</name>
    <dbReference type="NCBI Taxonomy" id="173959"/>
    <lineage>
        <taxon>Bacteria</taxon>
        <taxon>Bacillati</taxon>
        <taxon>Bacillota</taxon>
        <taxon>Bacilli</taxon>
        <taxon>Bacillales</taxon>
        <taxon>Paenibacillaceae</taxon>
        <taxon>Brevibacillus</taxon>
    </lineage>
</organism>
<dbReference type="PANTHER" id="PTHR32089:SF112">
    <property type="entry name" value="LYSOZYME-LIKE PROTEIN-RELATED"/>
    <property type="match status" value="1"/>
</dbReference>
<feature type="transmembrane region" description="Helical" evidence="10">
    <location>
        <begin position="283"/>
        <end position="305"/>
    </location>
</feature>
<dbReference type="Gene3D" id="6.10.340.10">
    <property type="match status" value="1"/>
</dbReference>
<keyword evidence="4 10" id="KW-0812">Transmembrane</keyword>
<evidence type="ECO:0000256" key="6">
    <source>
        <dbReference type="ARBA" id="ARBA00023136"/>
    </source>
</evidence>
<dbReference type="EMBL" id="RHHR01000037">
    <property type="protein sequence ID" value="RNB69552.1"/>
    <property type="molecule type" value="Genomic_DNA"/>
</dbReference>
<dbReference type="Pfam" id="PF00672">
    <property type="entry name" value="HAMP"/>
    <property type="match status" value="1"/>
</dbReference>
<dbReference type="RefSeq" id="WP_122910520.1">
    <property type="nucleotide sequence ID" value="NZ_CBCSBE010000015.1"/>
</dbReference>
<reference evidence="13 14" key="1">
    <citation type="submission" date="2018-10" db="EMBL/GenBank/DDBJ databases">
        <title>Phylogenomics of Brevibacillus.</title>
        <authorList>
            <person name="Dunlap C."/>
        </authorList>
    </citation>
    <scope>NUCLEOTIDE SEQUENCE [LARGE SCALE GENOMIC DNA]</scope>
    <source>
        <strain evidence="13 14">JCM 12215</strain>
    </source>
</reference>
<evidence type="ECO:0000313" key="13">
    <source>
        <dbReference type="EMBL" id="RNB69552.1"/>
    </source>
</evidence>
<feature type="domain" description="Methyl-accepting transducer" evidence="11">
    <location>
        <begin position="374"/>
        <end position="610"/>
    </location>
</feature>
<dbReference type="PROSITE" id="PS50885">
    <property type="entry name" value="HAMP"/>
    <property type="match status" value="1"/>
</dbReference>
<dbReference type="AlphaFoldDB" id="A0A3M8C1G9"/>
<keyword evidence="6 10" id="KW-0472">Membrane</keyword>
<dbReference type="CDD" id="cd12914">
    <property type="entry name" value="PDC1_DGC_like"/>
    <property type="match status" value="1"/>
</dbReference>
<evidence type="ECO:0000256" key="4">
    <source>
        <dbReference type="ARBA" id="ARBA00022692"/>
    </source>
</evidence>
<evidence type="ECO:0000256" key="9">
    <source>
        <dbReference type="PROSITE-ProRule" id="PRU00284"/>
    </source>
</evidence>
<gene>
    <name evidence="13" type="ORF">EDM52_18955</name>
</gene>
<comment type="subcellular location">
    <subcellularLocation>
        <location evidence="1">Cell membrane</location>
        <topology evidence="1">Multi-pass membrane protein</topology>
    </subcellularLocation>
</comment>
<evidence type="ECO:0000259" key="11">
    <source>
        <dbReference type="PROSITE" id="PS50111"/>
    </source>
</evidence>